<evidence type="ECO:0000259" key="2">
    <source>
        <dbReference type="Pfam" id="PF01370"/>
    </source>
</evidence>
<protein>
    <submittedName>
        <fullName evidence="3">NAD-dependent epimerase/dehydratase family protein</fullName>
    </submittedName>
</protein>
<gene>
    <name evidence="3" type="ORF">SFRA_022340</name>
</gene>
<reference evidence="3 4" key="1">
    <citation type="journal article" date="2014" name="Genome Announc.">
        <title>Draft Genome Sequence of Streptomyces fradiae ATCC 19609, a Strain Highly Sensitive to Antibiotics.</title>
        <authorList>
            <person name="Bekker O.B."/>
            <person name="Klimina K.M."/>
            <person name="Vatlin A.A."/>
            <person name="Zakharevich N.V."/>
            <person name="Kasianov A.S."/>
            <person name="Danilenko V.N."/>
        </authorList>
    </citation>
    <scope>NUCLEOTIDE SEQUENCE [LARGE SCALE GENOMIC DNA]</scope>
    <source>
        <strain evidence="3 4">ATCC 19609</strain>
    </source>
</reference>
<accession>A0A420UZ75</accession>
<dbReference type="InterPro" id="IPR036291">
    <property type="entry name" value="NAD(P)-bd_dom_sf"/>
</dbReference>
<evidence type="ECO:0000313" key="4">
    <source>
        <dbReference type="Proteomes" id="UP000028058"/>
    </source>
</evidence>
<dbReference type="Proteomes" id="UP000028058">
    <property type="component" value="Unassembled WGS sequence"/>
</dbReference>
<feature type="compositionally biased region" description="Low complexity" evidence="1">
    <location>
        <begin position="66"/>
        <end position="78"/>
    </location>
</feature>
<dbReference type="GO" id="GO:0004029">
    <property type="term" value="F:aldehyde dehydrogenase (NAD+) activity"/>
    <property type="evidence" value="ECO:0007669"/>
    <property type="project" value="TreeGrafter"/>
</dbReference>
<proteinExistence type="predicted"/>
<dbReference type="Gene3D" id="3.40.50.720">
    <property type="entry name" value="NAD(P)-binding Rossmann-like Domain"/>
    <property type="match status" value="1"/>
</dbReference>
<dbReference type="RefSeq" id="WP_078649956.1">
    <property type="nucleotide sequence ID" value="NZ_JBIRWO010000012.1"/>
</dbReference>
<dbReference type="OrthoDB" id="3338687at2"/>
<dbReference type="GO" id="GO:0005737">
    <property type="term" value="C:cytoplasm"/>
    <property type="evidence" value="ECO:0007669"/>
    <property type="project" value="TreeGrafter"/>
</dbReference>
<sequence>MTRHTRPPGPPGAAHEARGRGLRVVVTGATGNIGTGLLELLREDDRVGSVLAIARRPPGPPERRAAGSGATDGPAPAGDGEGPAGATARDDKITWLRADVCRADLVHHFEGADALVHLAWLFHPSHRPSVTWRTNVLGSTRVFRAAAAAGVSVLVHASSVAAYSPGPKERGVDESWPTHGWPASAYCREKAYVERILDAFEQDHPAMRVVRLRPGIVFRHESAAQQRRIFAGPLLSRRMVRPTRYPAMPDVPGLRFQTLHTDDTADAFRRAVLTPVRGPFNLAADPPVDAKMLARVFGTRTVRVPARPVLAAVAAAWRLHLVPTPDGLLEAVLRMPLMDTTRARTELGWQPRHSAEETVEEFAAGLRRGTGGPTPALAARLPGGGRARELATGVGERT</sequence>
<dbReference type="InterPro" id="IPR051783">
    <property type="entry name" value="NAD(P)-dependent_oxidoreduct"/>
</dbReference>
<comment type="caution">
    <text evidence="3">The sequence shown here is derived from an EMBL/GenBank/DDBJ whole genome shotgun (WGS) entry which is preliminary data.</text>
</comment>
<dbReference type="SUPFAM" id="SSF51735">
    <property type="entry name" value="NAD(P)-binding Rossmann-fold domains"/>
    <property type="match status" value="1"/>
</dbReference>
<dbReference type="EMBL" id="JNAD02000011">
    <property type="protein sequence ID" value="RKM93244.1"/>
    <property type="molecule type" value="Genomic_DNA"/>
</dbReference>
<dbReference type="PANTHER" id="PTHR48079">
    <property type="entry name" value="PROTEIN YEEZ"/>
    <property type="match status" value="1"/>
</dbReference>
<feature type="region of interest" description="Disordered" evidence="1">
    <location>
        <begin position="52"/>
        <end position="87"/>
    </location>
</feature>
<evidence type="ECO:0000256" key="1">
    <source>
        <dbReference type="SAM" id="MobiDB-lite"/>
    </source>
</evidence>
<evidence type="ECO:0000313" key="3">
    <source>
        <dbReference type="EMBL" id="RKM93244.1"/>
    </source>
</evidence>
<dbReference type="AlphaFoldDB" id="A0A420UZ75"/>
<dbReference type="Pfam" id="PF01370">
    <property type="entry name" value="Epimerase"/>
    <property type="match status" value="1"/>
</dbReference>
<organism evidence="3 4">
    <name type="scientific">Streptomyces xinghaiensis</name>
    <dbReference type="NCBI Taxonomy" id="1038928"/>
    <lineage>
        <taxon>Bacteria</taxon>
        <taxon>Bacillati</taxon>
        <taxon>Actinomycetota</taxon>
        <taxon>Actinomycetes</taxon>
        <taxon>Kitasatosporales</taxon>
        <taxon>Streptomycetaceae</taxon>
        <taxon>Streptomyces</taxon>
    </lineage>
</organism>
<name>A0A420UZ75_9ACTN</name>
<keyword evidence="4" id="KW-1185">Reference proteome</keyword>
<dbReference type="PANTHER" id="PTHR48079:SF6">
    <property type="entry name" value="NAD(P)-BINDING DOMAIN-CONTAINING PROTEIN-RELATED"/>
    <property type="match status" value="1"/>
</dbReference>
<feature type="domain" description="NAD-dependent epimerase/dehydratase" evidence="2">
    <location>
        <begin position="24"/>
        <end position="274"/>
    </location>
</feature>
<dbReference type="InterPro" id="IPR001509">
    <property type="entry name" value="Epimerase_deHydtase"/>
</dbReference>